<dbReference type="AlphaFoldDB" id="U6H131"/>
<sequence>MPKLHIISKGNATPISALAFASSELPKVGSICARRGSLRPKACRSASCLPVVLAILASVSAVAVLVFRCSRVFERSAVRSPQNRRLASLEASLEERDASLDACGISGNEEEQQQRQSLHRPRLRAGEELKLPLKKRLLVSLLETSKSGDGPSPHQQQSQRVREPVESQFNSSATHSARKPEPPKLSLHLLRSQLSSAHTRKPTHRDAGAGLLILPHHQHAGRHPASSAKQTAPLKVLKEQRGLRRLQRQQTREGVHHQLQQFHLQHQQDLDESVQQQQQQQWHLYVGKDDRELLQWQHAQWQHLTLQYQHQQHALLRQHELQQPFLQRPQQHYLSPQQEQLQVLFHQKQQHYFLQQQEHLHLIQHKEQQHHSRDQSHQQLMQEKKQHGTQQDERSPSHEQTRRKRKREQKEEPELLEEQHTRPLQPADPLSAYLVEDPWLPGDSPRRQTPHLITSEQALQSTAASAAGGPSISEDTSMQVFPGFPLPHHATSTPAGAAGVSHYEAVAVGMPHDGPSSAALTTAGQGRAMKLPILLSFLTGDNSKGAGTPTGSGIPATEPIEVVAELPGDPDSTPVAIKEHPFVRLPKPAVEEIPPSILVDFKQAVASRCGVKNPVPLLQRAHELLSRRFLSLTHLHELAQLARALIAHAMHHGGFDMSGTRCSYAVERLGLRFLLLDVVVSTLIVLRQTPDPEDWDLFTNSISHDAPPLVQQQTNVGRPNFSINRAQELSMAIRTLKTGRRPQPAELLHIKRMLFCLRTSPRNFRTNDFNAWRADDHSPTYGL</sequence>
<evidence type="ECO:0000256" key="1">
    <source>
        <dbReference type="SAM" id="MobiDB-lite"/>
    </source>
</evidence>
<dbReference type="VEuPathDB" id="ToxoDB:EAH_00052730"/>
<reference evidence="3" key="1">
    <citation type="submission" date="2013-10" db="EMBL/GenBank/DDBJ databases">
        <title>Genomic analysis of the causative agents of coccidiosis in chickens.</title>
        <authorList>
            <person name="Reid A.J."/>
            <person name="Blake D."/>
            <person name="Billington K."/>
            <person name="Browne H."/>
            <person name="Dunn M."/>
            <person name="Hung S."/>
            <person name="Kawahara F."/>
            <person name="Miranda-Saavedra D."/>
            <person name="Mourier T."/>
            <person name="Nagra H."/>
            <person name="Otto T.D."/>
            <person name="Rawlings N."/>
            <person name="Sanchez A."/>
            <person name="Sanders M."/>
            <person name="Subramaniam C."/>
            <person name="Tay Y."/>
            <person name="Dear P."/>
            <person name="Doerig C."/>
            <person name="Gruber A."/>
            <person name="Parkinson J."/>
            <person name="Shirley M."/>
            <person name="Wan K.L."/>
            <person name="Berriman M."/>
            <person name="Tomley F."/>
            <person name="Pain A."/>
        </authorList>
    </citation>
    <scope>NUCLEOTIDE SEQUENCE</scope>
    <source>
        <strain evidence="3">Houghton</strain>
    </source>
</reference>
<reference evidence="3" key="2">
    <citation type="submission" date="2013-10" db="EMBL/GenBank/DDBJ databases">
        <authorList>
            <person name="Aslett M."/>
        </authorList>
    </citation>
    <scope>NUCLEOTIDE SEQUENCE</scope>
    <source>
        <strain evidence="3">Houghton</strain>
    </source>
</reference>
<keyword evidence="4" id="KW-1185">Reference proteome</keyword>
<evidence type="ECO:0000313" key="3">
    <source>
        <dbReference type="EMBL" id="CDI84464.1"/>
    </source>
</evidence>
<feature type="compositionally biased region" description="Basic and acidic residues" evidence="1">
    <location>
        <begin position="364"/>
        <end position="400"/>
    </location>
</feature>
<feature type="transmembrane region" description="Helical" evidence="2">
    <location>
        <begin position="48"/>
        <end position="67"/>
    </location>
</feature>
<feature type="region of interest" description="Disordered" evidence="1">
    <location>
        <begin position="107"/>
        <end position="126"/>
    </location>
</feature>
<dbReference type="Proteomes" id="UP000018050">
    <property type="component" value="Unassembled WGS sequence"/>
</dbReference>
<dbReference type="OMA" id="MSHRWIH"/>
<feature type="compositionally biased region" description="Basic and acidic residues" evidence="1">
    <location>
        <begin position="408"/>
        <end position="421"/>
    </location>
</feature>
<evidence type="ECO:0000256" key="2">
    <source>
        <dbReference type="SAM" id="Phobius"/>
    </source>
</evidence>
<accession>U6H131</accession>
<dbReference type="GeneID" id="25273343"/>
<proteinExistence type="predicted"/>
<keyword evidence="2" id="KW-0472">Membrane</keyword>
<organism evidence="3 4">
    <name type="scientific">Eimeria acervulina</name>
    <name type="common">Coccidian parasite</name>
    <dbReference type="NCBI Taxonomy" id="5801"/>
    <lineage>
        <taxon>Eukaryota</taxon>
        <taxon>Sar</taxon>
        <taxon>Alveolata</taxon>
        <taxon>Apicomplexa</taxon>
        <taxon>Conoidasida</taxon>
        <taxon>Coccidia</taxon>
        <taxon>Eucoccidiorida</taxon>
        <taxon>Eimeriorina</taxon>
        <taxon>Eimeriidae</taxon>
        <taxon>Eimeria</taxon>
    </lineage>
</organism>
<dbReference type="EMBL" id="HG673686">
    <property type="protein sequence ID" value="CDI84464.1"/>
    <property type="molecule type" value="Genomic_DNA"/>
</dbReference>
<keyword evidence="2" id="KW-0812">Transmembrane</keyword>
<feature type="region of interest" description="Disordered" evidence="1">
    <location>
        <begin position="459"/>
        <end position="480"/>
    </location>
</feature>
<gene>
    <name evidence="3" type="ORF">EAH_00052730</name>
</gene>
<name>U6H131_EIMAC</name>
<dbReference type="RefSeq" id="XP_013246570.1">
    <property type="nucleotide sequence ID" value="XM_013391116.1"/>
</dbReference>
<protein>
    <submittedName>
        <fullName evidence="3">Uncharacterized protein</fullName>
    </submittedName>
</protein>
<evidence type="ECO:0000313" key="4">
    <source>
        <dbReference type="Proteomes" id="UP000018050"/>
    </source>
</evidence>
<keyword evidence="2" id="KW-1133">Transmembrane helix</keyword>
<feature type="region of interest" description="Disordered" evidence="1">
    <location>
        <begin position="144"/>
        <end position="185"/>
    </location>
</feature>
<feature type="region of interest" description="Disordered" evidence="1">
    <location>
        <begin position="364"/>
        <end position="429"/>
    </location>
</feature>